<dbReference type="VEuPathDB" id="CryptoDB:cubi_00348"/>
<dbReference type="Proteomes" id="UP000186176">
    <property type="component" value="Unassembled WGS sequence"/>
</dbReference>
<sequence>MENNESCKFLFWFSQGKQRGLLQFHGGLWRRSQTERNRCGEDHERDWTKGTGGEALDELQAIKKIQLEEQNFR</sequence>
<evidence type="ECO:0000313" key="2">
    <source>
        <dbReference type="Proteomes" id="UP000186176"/>
    </source>
</evidence>
<dbReference type="GeneID" id="39977141"/>
<evidence type="ECO:0000313" key="1">
    <source>
        <dbReference type="EMBL" id="OII74795.1"/>
    </source>
</evidence>
<reference evidence="1 2" key="1">
    <citation type="submission" date="2016-10" db="EMBL/GenBank/DDBJ databases">
        <title>Reductive evolution of mitochondrial metabolism and differential evolution of invasion-related proteins in Cryptosporidium.</title>
        <authorList>
            <person name="Liu S."/>
            <person name="Roellig D.M."/>
            <person name="Guo Y."/>
            <person name="Li N."/>
            <person name="Frace M.A."/>
            <person name="Tang K."/>
            <person name="Zhang L."/>
            <person name="Feng Y."/>
            <person name="Xiao L."/>
        </authorList>
    </citation>
    <scope>NUCLEOTIDE SEQUENCE [LARGE SCALE GENOMIC DNA]</scope>
    <source>
        <strain evidence="1">39726</strain>
    </source>
</reference>
<dbReference type="RefSeq" id="XP_028875941.1">
    <property type="nucleotide sequence ID" value="XM_029017362.1"/>
</dbReference>
<comment type="caution">
    <text evidence="1">The sequence shown here is derived from an EMBL/GenBank/DDBJ whole genome shotgun (WGS) entry which is preliminary data.</text>
</comment>
<accession>A0A1J4MMX1</accession>
<name>A0A1J4MMX1_9CRYT</name>
<proteinExistence type="predicted"/>
<gene>
    <name evidence="1" type="ORF">cubi_00348</name>
</gene>
<keyword evidence="2" id="KW-1185">Reference proteome</keyword>
<dbReference type="EMBL" id="LRBP01000009">
    <property type="protein sequence ID" value="OII74795.1"/>
    <property type="molecule type" value="Genomic_DNA"/>
</dbReference>
<organism evidence="1 2">
    <name type="scientific">Cryptosporidium ubiquitum</name>
    <dbReference type="NCBI Taxonomy" id="857276"/>
    <lineage>
        <taxon>Eukaryota</taxon>
        <taxon>Sar</taxon>
        <taxon>Alveolata</taxon>
        <taxon>Apicomplexa</taxon>
        <taxon>Conoidasida</taxon>
        <taxon>Coccidia</taxon>
        <taxon>Eucoccidiorida</taxon>
        <taxon>Eimeriorina</taxon>
        <taxon>Cryptosporidiidae</taxon>
        <taxon>Cryptosporidium</taxon>
    </lineage>
</organism>
<protein>
    <submittedName>
        <fullName evidence="1">Uncharacterized protein</fullName>
    </submittedName>
</protein>
<dbReference type="AlphaFoldDB" id="A0A1J4MMX1"/>